<dbReference type="InterPro" id="IPR027417">
    <property type="entry name" value="P-loop_NTPase"/>
</dbReference>
<dbReference type="InterPro" id="IPR005116">
    <property type="entry name" value="Transp-assoc_OB_typ1"/>
</dbReference>
<gene>
    <name evidence="5" type="ORF">GCM10009851_35250</name>
</gene>
<dbReference type="GO" id="GO:0005524">
    <property type="term" value="F:ATP binding"/>
    <property type="evidence" value="ECO:0007669"/>
    <property type="project" value="UniProtKB-KW"/>
</dbReference>
<accession>A0ABP5R1J5</accession>
<dbReference type="Gene3D" id="2.40.50.100">
    <property type="match status" value="1"/>
</dbReference>
<dbReference type="RefSeq" id="WP_259480854.1">
    <property type="nucleotide sequence ID" value="NZ_BAAAQY010000012.1"/>
</dbReference>
<comment type="caution">
    <text evidence="5">The sequence shown here is derived from an EMBL/GenBank/DDBJ whole genome shotgun (WGS) entry which is preliminary data.</text>
</comment>
<organism evidence="5 6">
    <name type="scientific">Herbiconiux moechotypicola</name>
    <dbReference type="NCBI Taxonomy" id="637393"/>
    <lineage>
        <taxon>Bacteria</taxon>
        <taxon>Bacillati</taxon>
        <taxon>Actinomycetota</taxon>
        <taxon>Actinomycetes</taxon>
        <taxon>Micrococcales</taxon>
        <taxon>Microbacteriaceae</taxon>
        <taxon>Herbiconiux</taxon>
    </lineage>
</organism>
<dbReference type="Pfam" id="PF00005">
    <property type="entry name" value="ABC_tran"/>
    <property type="match status" value="1"/>
</dbReference>
<dbReference type="SUPFAM" id="SSF50331">
    <property type="entry name" value="MOP-like"/>
    <property type="match status" value="1"/>
</dbReference>
<keyword evidence="1" id="KW-0813">Transport</keyword>
<dbReference type="InterPro" id="IPR008995">
    <property type="entry name" value="Mo/tungstate-bd_C_term_dom"/>
</dbReference>
<evidence type="ECO:0000313" key="6">
    <source>
        <dbReference type="Proteomes" id="UP001500929"/>
    </source>
</evidence>
<dbReference type="PANTHER" id="PTHR42781">
    <property type="entry name" value="SPERMIDINE/PUTRESCINE IMPORT ATP-BINDING PROTEIN POTA"/>
    <property type="match status" value="1"/>
</dbReference>
<evidence type="ECO:0000313" key="5">
    <source>
        <dbReference type="EMBL" id="GAA2246732.1"/>
    </source>
</evidence>
<reference evidence="6" key="1">
    <citation type="journal article" date="2019" name="Int. J. Syst. Evol. Microbiol.">
        <title>The Global Catalogue of Microorganisms (GCM) 10K type strain sequencing project: providing services to taxonomists for standard genome sequencing and annotation.</title>
        <authorList>
            <consortium name="The Broad Institute Genomics Platform"/>
            <consortium name="The Broad Institute Genome Sequencing Center for Infectious Disease"/>
            <person name="Wu L."/>
            <person name="Ma J."/>
        </authorList>
    </citation>
    <scope>NUCLEOTIDE SEQUENCE [LARGE SCALE GENOMIC DNA]</scope>
    <source>
        <strain evidence="6">JCM 16117</strain>
    </source>
</reference>
<evidence type="ECO:0000259" key="4">
    <source>
        <dbReference type="PROSITE" id="PS50893"/>
    </source>
</evidence>
<evidence type="ECO:0000256" key="2">
    <source>
        <dbReference type="ARBA" id="ARBA00022741"/>
    </source>
</evidence>
<dbReference type="Proteomes" id="UP001500929">
    <property type="component" value="Unassembled WGS sequence"/>
</dbReference>
<evidence type="ECO:0000256" key="1">
    <source>
        <dbReference type="ARBA" id="ARBA00022448"/>
    </source>
</evidence>
<feature type="domain" description="ABC transporter" evidence="4">
    <location>
        <begin position="1"/>
        <end position="235"/>
    </location>
</feature>
<dbReference type="Pfam" id="PF03459">
    <property type="entry name" value="TOBE"/>
    <property type="match status" value="1"/>
</dbReference>
<keyword evidence="3 5" id="KW-0067">ATP-binding</keyword>
<name>A0ABP5R1J5_9MICO</name>
<sequence length="353" mass="36400">MSLEFAATVAERGFEVRLTVGAGETVAVLGPNGAGKSTLLNLIAGLLRPDTGEAVLGERTLFSLGAGGRRSWSPPHQRGVSMLAQEALLFPHLTAAENVAFGPRSKGVAGGAARTLAETWLDRVDAAALADRKPAQLSGGQAQRVAVARALASDPSLLLLDEPMAALDVSAAPALRRTLREVLADRAALIVTHDVLDAYTLADRVIVLQGGRVVDQGPTRAVLDSPTTPFTAGLAGLNLLTGIAVDAESVRTDSGHVVRVRPTEAFGSGARVGVAVRPVSVSVTGEDPGAPGEGMNALSVTVTDLEPRGDLVRVRGDELSADLPPAALAALDLAPGSRVWFVFARSETAAYPL</sequence>
<dbReference type="PROSITE" id="PS50893">
    <property type="entry name" value="ABC_TRANSPORTER_2"/>
    <property type="match status" value="1"/>
</dbReference>
<dbReference type="PANTHER" id="PTHR42781:SF4">
    <property type="entry name" value="SPERMIDINE_PUTRESCINE IMPORT ATP-BINDING PROTEIN POTA"/>
    <property type="match status" value="1"/>
</dbReference>
<dbReference type="InterPro" id="IPR003593">
    <property type="entry name" value="AAA+_ATPase"/>
</dbReference>
<dbReference type="InterPro" id="IPR050093">
    <property type="entry name" value="ABC_SmlMolc_Importer"/>
</dbReference>
<dbReference type="InterPro" id="IPR017871">
    <property type="entry name" value="ABC_transporter-like_CS"/>
</dbReference>
<dbReference type="SUPFAM" id="SSF52540">
    <property type="entry name" value="P-loop containing nucleoside triphosphate hydrolases"/>
    <property type="match status" value="1"/>
</dbReference>
<proteinExistence type="predicted"/>
<evidence type="ECO:0000256" key="3">
    <source>
        <dbReference type="ARBA" id="ARBA00022840"/>
    </source>
</evidence>
<keyword evidence="2" id="KW-0547">Nucleotide-binding</keyword>
<dbReference type="EMBL" id="BAAAQY010000012">
    <property type="protein sequence ID" value="GAA2246732.1"/>
    <property type="molecule type" value="Genomic_DNA"/>
</dbReference>
<dbReference type="SMART" id="SM00382">
    <property type="entry name" value="AAA"/>
    <property type="match status" value="1"/>
</dbReference>
<dbReference type="PROSITE" id="PS00211">
    <property type="entry name" value="ABC_TRANSPORTER_1"/>
    <property type="match status" value="1"/>
</dbReference>
<dbReference type="Gene3D" id="3.40.50.300">
    <property type="entry name" value="P-loop containing nucleotide triphosphate hydrolases"/>
    <property type="match status" value="1"/>
</dbReference>
<protein>
    <submittedName>
        <fullName evidence="5">ABC transporter ATP-binding protein</fullName>
    </submittedName>
</protein>
<keyword evidence="6" id="KW-1185">Reference proteome</keyword>
<dbReference type="InterPro" id="IPR003439">
    <property type="entry name" value="ABC_transporter-like_ATP-bd"/>
</dbReference>